<dbReference type="SUPFAM" id="SSF53098">
    <property type="entry name" value="Ribonuclease H-like"/>
    <property type="match status" value="1"/>
</dbReference>
<keyword evidence="6" id="KW-0540">Nuclease</keyword>
<dbReference type="GO" id="GO:0008233">
    <property type="term" value="F:peptidase activity"/>
    <property type="evidence" value="ECO:0007669"/>
    <property type="project" value="UniProtKB-KW"/>
</dbReference>
<feature type="region of interest" description="Disordered" evidence="22">
    <location>
        <begin position="327"/>
        <end position="355"/>
    </location>
</feature>
<evidence type="ECO:0000256" key="4">
    <source>
        <dbReference type="ARBA" id="ARBA00022670"/>
    </source>
</evidence>
<keyword evidence="16" id="KW-0808">Transferase</keyword>
<dbReference type="PANTHER" id="PTHR42648:SF11">
    <property type="entry name" value="TRANSPOSON TY4-P GAG-POL POLYPROTEIN"/>
    <property type="match status" value="1"/>
</dbReference>
<dbReference type="GO" id="GO:0015074">
    <property type="term" value="P:DNA integration"/>
    <property type="evidence" value="ECO:0007669"/>
    <property type="project" value="UniProtKB-KW"/>
</dbReference>
<dbReference type="GO" id="GO:0006508">
    <property type="term" value="P:proteolysis"/>
    <property type="evidence" value="ECO:0007669"/>
    <property type="project" value="UniProtKB-KW"/>
</dbReference>
<keyword evidence="9" id="KW-0255">Endonuclease</keyword>
<evidence type="ECO:0000256" key="1">
    <source>
        <dbReference type="ARBA" id="ARBA00002180"/>
    </source>
</evidence>
<gene>
    <name evidence="24" type="ORF">GcM3_193024</name>
</gene>
<comment type="caution">
    <text evidence="24">The sequence shown here is derived from an EMBL/GenBank/DDBJ whole genome shotgun (WGS) entry which is preliminary data.</text>
</comment>
<dbReference type="Proteomes" id="UP000283383">
    <property type="component" value="Unassembled WGS sequence"/>
</dbReference>
<keyword evidence="4" id="KW-0645">Protease</keyword>
<dbReference type="GO" id="GO:0005524">
    <property type="term" value="F:ATP binding"/>
    <property type="evidence" value="ECO:0007669"/>
    <property type="project" value="UniProtKB-KW"/>
</dbReference>
<dbReference type="EMBL" id="MCBQ01019327">
    <property type="protein sequence ID" value="RKF56727.1"/>
    <property type="molecule type" value="Genomic_DNA"/>
</dbReference>
<dbReference type="InterPro" id="IPR025724">
    <property type="entry name" value="GAG-pre-integrase_dom"/>
</dbReference>
<keyword evidence="5" id="KW-0548">Nucleotidyltransferase</keyword>
<evidence type="ECO:0000256" key="14">
    <source>
        <dbReference type="ARBA" id="ARBA00022908"/>
    </source>
</evidence>
<keyword evidence="3" id="KW-1188">Viral release from host cell</keyword>
<feature type="non-terminal residue" evidence="24">
    <location>
        <position position="1"/>
    </location>
</feature>
<evidence type="ECO:0000256" key="7">
    <source>
        <dbReference type="ARBA" id="ARBA00022723"/>
    </source>
</evidence>
<dbReference type="Pfam" id="PF22936">
    <property type="entry name" value="Pol_BBD"/>
    <property type="match status" value="1"/>
</dbReference>
<dbReference type="GO" id="GO:0003887">
    <property type="term" value="F:DNA-directed DNA polymerase activity"/>
    <property type="evidence" value="ECO:0007669"/>
    <property type="project" value="UniProtKB-KW"/>
</dbReference>
<evidence type="ECO:0000256" key="11">
    <source>
        <dbReference type="ARBA" id="ARBA00022840"/>
    </source>
</evidence>
<evidence type="ECO:0000256" key="19">
    <source>
        <dbReference type="ARBA" id="ARBA00023172"/>
    </source>
</evidence>
<dbReference type="PROSITE" id="PS50994">
    <property type="entry name" value="INTEGRASE"/>
    <property type="match status" value="1"/>
</dbReference>
<dbReference type="GO" id="GO:0032196">
    <property type="term" value="P:transposition"/>
    <property type="evidence" value="ECO:0007669"/>
    <property type="project" value="UniProtKB-KW"/>
</dbReference>
<keyword evidence="8" id="KW-0547">Nucleotide-binding</keyword>
<dbReference type="InterPro" id="IPR001584">
    <property type="entry name" value="Integrase_cat-core"/>
</dbReference>
<evidence type="ECO:0000256" key="15">
    <source>
        <dbReference type="ARBA" id="ARBA00022918"/>
    </source>
</evidence>
<evidence type="ECO:0000256" key="13">
    <source>
        <dbReference type="ARBA" id="ARBA00022884"/>
    </source>
</evidence>
<evidence type="ECO:0000256" key="12">
    <source>
        <dbReference type="ARBA" id="ARBA00022842"/>
    </source>
</evidence>
<dbReference type="InterPro" id="IPR054722">
    <property type="entry name" value="PolX-like_BBD"/>
</dbReference>
<dbReference type="GO" id="GO:0004519">
    <property type="term" value="F:endonuclease activity"/>
    <property type="evidence" value="ECO:0007669"/>
    <property type="project" value="UniProtKB-KW"/>
</dbReference>
<evidence type="ECO:0000256" key="22">
    <source>
        <dbReference type="SAM" id="MobiDB-lite"/>
    </source>
</evidence>
<keyword evidence="16" id="KW-0239">DNA-directed DNA polymerase</keyword>
<keyword evidence="25" id="KW-1185">Reference proteome</keyword>
<evidence type="ECO:0000256" key="9">
    <source>
        <dbReference type="ARBA" id="ARBA00022759"/>
    </source>
</evidence>
<evidence type="ECO:0000256" key="17">
    <source>
        <dbReference type="ARBA" id="ARBA00023113"/>
    </source>
</evidence>
<protein>
    <submittedName>
        <fullName evidence="24">Retrovirus-related Pol polyprotein from transposon RE1</fullName>
    </submittedName>
</protein>
<keyword evidence="19" id="KW-0233">DNA recombination</keyword>
<proteinExistence type="predicted"/>
<dbReference type="GO" id="GO:0003677">
    <property type="term" value="F:DNA binding"/>
    <property type="evidence" value="ECO:0007669"/>
    <property type="project" value="UniProtKB-KW"/>
</dbReference>
<keyword evidence="17" id="KW-0917">Virion maturation</keyword>
<dbReference type="InterPro" id="IPR036397">
    <property type="entry name" value="RNaseH_sf"/>
</dbReference>
<keyword evidence="12" id="KW-0460">Magnesium</keyword>
<evidence type="ECO:0000256" key="3">
    <source>
        <dbReference type="ARBA" id="ARBA00022612"/>
    </source>
</evidence>
<name>A0A420HH29_9PEZI</name>
<dbReference type="Pfam" id="PF13976">
    <property type="entry name" value="gag_pre-integrs"/>
    <property type="match status" value="1"/>
</dbReference>
<comment type="catalytic activity">
    <reaction evidence="20">
        <text>DNA(n) + a 2'-deoxyribonucleoside 5'-triphosphate = DNA(n+1) + diphosphate</text>
        <dbReference type="Rhea" id="RHEA:22508"/>
        <dbReference type="Rhea" id="RHEA-COMP:17339"/>
        <dbReference type="Rhea" id="RHEA-COMP:17340"/>
        <dbReference type="ChEBI" id="CHEBI:33019"/>
        <dbReference type="ChEBI" id="CHEBI:61560"/>
        <dbReference type="ChEBI" id="CHEBI:173112"/>
        <dbReference type="EC" id="2.7.7.49"/>
    </reaction>
</comment>
<evidence type="ECO:0000256" key="6">
    <source>
        <dbReference type="ARBA" id="ARBA00022722"/>
    </source>
</evidence>
<evidence type="ECO:0000256" key="5">
    <source>
        <dbReference type="ARBA" id="ARBA00022695"/>
    </source>
</evidence>
<dbReference type="InterPro" id="IPR012337">
    <property type="entry name" value="RNaseH-like_sf"/>
</dbReference>
<evidence type="ECO:0000256" key="20">
    <source>
        <dbReference type="ARBA" id="ARBA00048173"/>
    </source>
</evidence>
<evidence type="ECO:0000313" key="25">
    <source>
        <dbReference type="Proteomes" id="UP000283383"/>
    </source>
</evidence>
<evidence type="ECO:0000256" key="16">
    <source>
        <dbReference type="ARBA" id="ARBA00022932"/>
    </source>
</evidence>
<dbReference type="GO" id="GO:0006310">
    <property type="term" value="P:DNA recombination"/>
    <property type="evidence" value="ECO:0007669"/>
    <property type="project" value="UniProtKB-KW"/>
</dbReference>
<dbReference type="GO" id="GO:0046872">
    <property type="term" value="F:metal ion binding"/>
    <property type="evidence" value="ECO:0007669"/>
    <property type="project" value="UniProtKB-KW"/>
</dbReference>
<keyword evidence="15" id="KW-0695">RNA-directed DNA polymerase</keyword>
<keyword evidence="10" id="KW-0378">Hydrolase</keyword>
<comment type="catalytic activity">
    <reaction evidence="21">
        <text>DNA(n) + a 2'-deoxyribonucleoside 5'-triphosphate = DNA(n+1) + diphosphate</text>
        <dbReference type="Rhea" id="RHEA:22508"/>
        <dbReference type="Rhea" id="RHEA-COMP:17339"/>
        <dbReference type="Rhea" id="RHEA-COMP:17340"/>
        <dbReference type="ChEBI" id="CHEBI:33019"/>
        <dbReference type="ChEBI" id="CHEBI:61560"/>
        <dbReference type="ChEBI" id="CHEBI:173112"/>
        <dbReference type="EC" id="2.7.7.7"/>
    </reaction>
</comment>
<feature type="domain" description="Integrase catalytic" evidence="23">
    <location>
        <begin position="226"/>
        <end position="355"/>
    </location>
</feature>
<dbReference type="InterPro" id="IPR039537">
    <property type="entry name" value="Retrotran_Ty1/copia-like"/>
</dbReference>
<accession>A0A420HH29</accession>
<dbReference type="PANTHER" id="PTHR42648">
    <property type="entry name" value="TRANSPOSASE, PUTATIVE-RELATED"/>
    <property type="match status" value="1"/>
</dbReference>
<dbReference type="GO" id="GO:0003723">
    <property type="term" value="F:RNA binding"/>
    <property type="evidence" value="ECO:0007669"/>
    <property type="project" value="UniProtKB-KW"/>
</dbReference>
<evidence type="ECO:0000256" key="21">
    <source>
        <dbReference type="ARBA" id="ARBA00049244"/>
    </source>
</evidence>
<evidence type="ECO:0000256" key="2">
    <source>
        <dbReference type="ARBA" id="ARBA00022578"/>
    </source>
</evidence>
<evidence type="ECO:0000256" key="18">
    <source>
        <dbReference type="ARBA" id="ARBA00023125"/>
    </source>
</evidence>
<keyword evidence="18" id="KW-0238">DNA-binding</keyword>
<keyword evidence="11" id="KW-0067">ATP-binding</keyword>
<sequence length="355" mass="40029">EDALKKAEKFKLKQASKSLNRNSSLESETVQASAAVTTALFSKPQKITSEYPLRVSFILDSGSDGHICNDFSRFSNYYSKKSTAVAGSGNSEILGYGTVFMRISTGLFQLNEVAYIPSFYTSLASLIRLQAAGISLNTDRLYFYCRENEYNELKLSSTSIFSAKNLSLEKTSTLSDTKKWHERLGHPSNKVLQKVLSNQNKNPRLLPKEIPECESCKLAKATRIVKRKQPTSRATRLFYRIFVDLFSLPVSYNNKKVALLIKDDFTKIIFFYPLPNSTSSEIIRCFDSLQNYLKCQFSLEICVIHRDNDVALQKEYQNFITKHGIEDEPTAPYTPAQNGSAERSGGVISTKARTM</sequence>
<reference evidence="24 25" key="1">
    <citation type="journal article" date="2018" name="BMC Genomics">
        <title>Comparative genome analyses reveal sequence features reflecting distinct modes of host-adaptation between dicot and monocot powdery mildew.</title>
        <authorList>
            <person name="Wu Y."/>
            <person name="Ma X."/>
            <person name="Pan Z."/>
            <person name="Kale S.D."/>
            <person name="Song Y."/>
            <person name="King H."/>
            <person name="Zhang Q."/>
            <person name="Presley C."/>
            <person name="Deng X."/>
            <person name="Wei C.I."/>
            <person name="Xiao S."/>
        </authorList>
    </citation>
    <scope>NUCLEOTIDE SEQUENCE [LARGE SCALE GENOMIC DNA]</scope>
    <source>
        <strain evidence="24">UMSG3</strain>
    </source>
</reference>
<organism evidence="24 25">
    <name type="scientific">Golovinomyces cichoracearum</name>
    <dbReference type="NCBI Taxonomy" id="62708"/>
    <lineage>
        <taxon>Eukaryota</taxon>
        <taxon>Fungi</taxon>
        <taxon>Dikarya</taxon>
        <taxon>Ascomycota</taxon>
        <taxon>Pezizomycotina</taxon>
        <taxon>Leotiomycetes</taxon>
        <taxon>Erysiphales</taxon>
        <taxon>Erysiphaceae</taxon>
        <taxon>Golovinomyces</taxon>
    </lineage>
</organism>
<evidence type="ECO:0000313" key="24">
    <source>
        <dbReference type="EMBL" id="RKF56727.1"/>
    </source>
</evidence>
<evidence type="ECO:0000256" key="8">
    <source>
        <dbReference type="ARBA" id="ARBA00022741"/>
    </source>
</evidence>
<comment type="function">
    <text evidence="1">The aspartyl protease (PR) mediates the proteolytic cleavages of the Gag and Gag-Pol polyproteins after assembly of the VLP.</text>
</comment>
<evidence type="ECO:0000256" key="10">
    <source>
        <dbReference type="ARBA" id="ARBA00022801"/>
    </source>
</evidence>
<dbReference type="GO" id="GO:0005634">
    <property type="term" value="C:nucleus"/>
    <property type="evidence" value="ECO:0007669"/>
    <property type="project" value="UniProtKB-ARBA"/>
</dbReference>
<dbReference type="Gene3D" id="3.30.420.10">
    <property type="entry name" value="Ribonuclease H-like superfamily/Ribonuclease H"/>
    <property type="match status" value="1"/>
</dbReference>
<evidence type="ECO:0000259" key="23">
    <source>
        <dbReference type="PROSITE" id="PS50994"/>
    </source>
</evidence>
<dbReference type="STRING" id="62708.A0A420HH29"/>
<dbReference type="AlphaFoldDB" id="A0A420HH29"/>
<keyword evidence="2" id="KW-0815">Transposition</keyword>
<keyword evidence="7" id="KW-0479">Metal-binding</keyword>
<keyword evidence="13" id="KW-0694">RNA-binding</keyword>
<dbReference type="GO" id="GO:0003964">
    <property type="term" value="F:RNA-directed DNA polymerase activity"/>
    <property type="evidence" value="ECO:0007669"/>
    <property type="project" value="UniProtKB-KW"/>
</dbReference>
<keyword evidence="14" id="KW-0229">DNA integration</keyword>